<name>A0A556ABP5_9BURK</name>
<gene>
    <name evidence="2" type="ORF">FOZ76_21035</name>
</gene>
<evidence type="ECO:0000256" key="1">
    <source>
        <dbReference type="SAM" id="MobiDB-lite"/>
    </source>
</evidence>
<evidence type="ECO:0000313" key="3">
    <source>
        <dbReference type="Proteomes" id="UP000318405"/>
    </source>
</evidence>
<feature type="compositionally biased region" description="Low complexity" evidence="1">
    <location>
        <begin position="80"/>
        <end position="99"/>
    </location>
</feature>
<dbReference type="EMBL" id="VLTJ01000039">
    <property type="protein sequence ID" value="TSH90314.1"/>
    <property type="molecule type" value="Genomic_DNA"/>
</dbReference>
<protein>
    <submittedName>
        <fullName evidence="2">Uncharacterized protein</fullName>
    </submittedName>
</protein>
<feature type="region of interest" description="Disordered" evidence="1">
    <location>
        <begin position="37"/>
        <end position="164"/>
    </location>
</feature>
<reference evidence="2 3" key="1">
    <citation type="submission" date="2019-07" db="EMBL/GenBank/DDBJ databases">
        <title>Qingshengfaniella alkalisoli gen. nov., sp. nov., isolated from saline soil.</title>
        <authorList>
            <person name="Xu L."/>
            <person name="Huang X.-X."/>
            <person name="Sun J.-Q."/>
        </authorList>
    </citation>
    <scope>NUCLEOTIDE SEQUENCE [LARGE SCALE GENOMIC DNA]</scope>
    <source>
        <strain evidence="2 3">DSM 27279</strain>
    </source>
</reference>
<evidence type="ECO:0000313" key="2">
    <source>
        <dbReference type="EMBL" id="TSH90314.1"/>
    </source>
</evidence>
<proteinExistence type="predicted"/>
<feature type="compositionally biased region" description="Low complexity" evidence="1">
    <location>
        <begin position="149"/>
        <end position="164"/>
    </location>
</feature>
<dbReference type="RefSeq" id="WP_143950230.1">
    <property type="nucleotide sequence ID" value="NZ_BAABMB010000003.1"/>
</dbReference>
<dbReference type="AlphaFoldDB" id="A0A556ABP5"/>
<comment type="caution">
    <text evidence="2">The sequence shown here is derived from an EMBL/GenBank/DDBJ whole genome shotgun (WGS) entry which is preliminary data.</text>
</comment>
<sequence>MAESAGVAMPGLRRAWLRELGLEHLWVSPGGGIRVGQPGAGMPGAHADGPGEAPAAMTLPDGHEPPAGREPASAVRDDAATQSQPAAASASMPTPASVPGPRELPAVSSEQSVDAASHEPSADAMPGEPASDAVPREPATDAGVREGLSASAAPRAEPAAGAQRAATGWMAWDVPPASEGGPAWMVLAKAEDAGAPAAQALLQAMLRAVGRRAVALTPGQRGDQSARPAALIAVGAAARAALGCAEQPWMQLGEGRWKGEPIRVLALPPLADIGAGAQVKAPAWRALLRLDAAG</sequence>
<keyword evidence="3" id="KW-1185">Reference proteome</keyword>
<organism evidence="2 3">
    <name type="scientific">Verticiella sediminum</name>
    <dbReference type="NCBI Taxonomy" id="1247510"/>
    <lineage>
        <taxon>Bacteria</taxon>
        <taxon>Pseudomonadati</taxon>
        <taxon>Pseudomonadota</taxon>
        <taxon>Betaproteobacteria</taxon>
        <taxon>Burkholderiales</taxon>
        <taxon>Alcaligenaceae</taxon>
        <taxon>Verticiella</taxon>
    </lineage>
</organism>
<accession>A0A556ABP5</accession>
<dbReference type="Proteomes" id="UP000318405">
    <property type="component" value="Unassembled WGS sequence"/>
</dbReference>